<gene>
    <name evidence="2" type="ORF">Tci_016144</name>
</gene>
<reference evidence="2" key="1">
    <citation type="journal article" date="2019" name="Sci. Rep.">
        <title>Draft genome of Tanacetum cinerariifolium, the natural source of mosquito coil.</title>
        <authorList>
            <person name="Yamashiro T."/>
            <person name="Shiraishi A."/>
            <person name="Satake H."/>
            <person name="Nakayama K."/>
        </authorList>
    </citation>
    <scope>NUCLEOTIDE SEQUENCE</scope>
</reference>
<organism evidence="2">
    <name type="scientific">Tanacetum cinerariifolium</name>
    <name type="common">Dalmatian daisy</name>
    <name type="synonym">Chrysanthemum cinerariifolium</name>
    <dbReference type="NCBI Taxonomy" id="118510"/>
    <lineage>
        <taxon>Eukaryota</taxon>
        <taxon>Viridiplantae</taxon>
        <taxon>Streptophyta</taxon>
        <taxon>Embryophyta</taxon>
        <taxon>Tracheophyta</taxon>
        <taxon>Spermatophyta</taxon>
        <taxon>Magnoliopsida</taxon>
        <taxon>eudicotyledons</taxon>
        <taxon>Gunneridae</taxon>
        <taxon>Pentapetalae</taxon>
        <taxon>asterids</taxon>
        <taxon>campanulids</taxon>
        <taxon>Asterales</taxon>
        <taxon>Asteraceae</taxon>
        <taxon>Asteroideae</taxon>
        <taxon>Anthemideae</taxon>
        <taxon>Anthemidinae</taxon>
        <taxon>Tanacetum</taxon>
    </lineage>
</organism>
<sequence length="96" mass="10824">MENANPPSTNNLLVLPTALRAKVVQELKELQTISAYIDSRLENIDQFLNGFKNRPNEINMNDPEPEDELVNTPLFSSFLDSDDDSDDGEVLSELEE</sequence>
<evidence type="ECO:0000313" key="2">
    <source>
        <dbReference type="EMBL" id="GEU44166.1"/>
    </source>
</evidence>
<dbReference type="AlphaFoldDB" id="A0A6L2K489"/>
<protein>
    <submittedName>
        <fullName evidence="2">Uncharacterized protein</fullName>
    </submittedName>
</protein>
<proteinExistence type="predicted"/>
<dbReference type="EMBL" id="BKCJ010001808">
    <property type="protein sequence ID" value="GEU44166.1"/>
    <property type="molecule type" value="Genomic_DNA"/>
</dbReference>
<comment type="caution">
    <text evidence="2">The sequence shown here is derived from an EMBL/GenBank/DDBJ whole genome shotgun (WGS) entry which is preliminary data.</text>
</comment>
<feature type="compositionally biased region" description="Acidic residues" evidence="1">
    <location>
        <begin position="80"/>
        <end position="96"/>
    </location>
</feature>
<feature type="region of interest" description="Disordered" evidence="1">
    <location>
        <begin position="75"/>
        <end position="96"/>
    </location>
</feature>
<evidence type="ECO:0000256" key="1">
    <source>
        <dbReference type="SAM" id="MobiDB-lite"/>
    </source>
</evidence>
<name>A0A6L2K489_TANCI</name>
<accession>A0A6L2K489</accession>